<feature type="region of interest" description="Disordered" evidence="1">
    <location>
        <begin position="129"/>
        <end position="149"/>
    </location>
</feature>
<accession>A0A699YG40</accession>
<evidence type="ECO:0000313" key="2">
    <source>
        <dbReference type="EMBL" id="GFH05924.1"/>
    </source>
</evidence>
<name>A0A699YG40_HAELA</name>
<dbReference type="Proteomes" id="UP000485058">
    <property type="component" value="Unassembled WGS sequence"/>
</dbReference>
<evidence type="ECO:0000313" key="3">
    <source>
        <dbReference type="Proteomes" id="UP000485058"/>
    </source>
</evidence>
<dbReference type="EMBL" id="BLLF01000014">
    <property type="protein sequence ID" value="GFH05924.1"/>
    <property type="molecule type" value="Genomic_DNA"/>
</dbReference>
<sequence>MAGLLIVMSMFGYRHKLQLTNNDLDMIATNGNLFLRHAIYIEAACYFSLTAQAGVVYYHSLASGLSSATPFQPANKPDAVLRPTCANKYTLRVLHKFNALLHGLQQLRHHSLQGSLLVVGQGAQHGVREQGCGVGHGQRGRSLQSNRNL</sequence>
<dbReference type="AlphaFoldDB" id="A0A699YG40"/>
<organism evidence="2 3">
    <name type="scientific">Haematococcus lacustris</name>
    <name type="common">Green alga</name>
    <name type="synonym">Haematococcus pluvialis</name>
    <dbReference type="NCBI Taxonomy" id="44745"/>
    <lineage>
        <taxon>Eukaryota</taxon>
        <taxon>Viridiplantae</taxon>
        <taxon>Chlorophyta</taxon>
        <taxon>core chlorophytes</taxon>
        <taxon>Chlorophyceae</taxon>
        <taxon>CS clade</taxon>
        <taxon>Chlamydomonadales</taxon>
        <taxon>Haematococcaceae</taxon>
        <taxon>Haematococcus</taxon>
    </lineage>
</organism>
<protein>
    <submittedName>
        <fullName evidence="2">Uncharacterized protein</fullName>
    </submittedName>
</protein>
<gene>
    <name evidence="2" type="ORF">HaLaN_00469</name>
</gene>
<reference evidence="2 3" key="1">
    <citation type="submission" date="2020-02" db="EMBL/GenBank/DDBJ databases">
        <title>Draft genome sequence of Haematococcus lacustris strain NIES-144.</title>
        <authorList>
            <person name="Morimoto D."/>
            <person name="Nakagawa S."/>
            <person name="Yoshida T."/>
            <person name="Sawayama S."/>
        </authorList>
    </citation>
    <scope>NUCLEOTIDE SEQUENCE [LARGE SCALE GENOMIC DNA]</scope>
    <source>
        <strain evidence="2 3">NIES-144</strain>
    </source>
</reference>
<proteinExistence type="predicted"/>
<comment type="caution">
    <text evidence="2">The sequence shown here is derived from an EMBL/GenBank/DDBJ whole genome shotgun (WGS) entry which is preliminary data.</text>
</comment>
<keyword evidence="3" id="KW-1185">Reference proteome</keyword>
<evidence type="ECO:0000256" key="1">
    <source>
        <dbReference type="SAM" id="MobiDB-lite"/>
    </source>
</evidence>